<comment type="caution">
    <text evidence="3">The sequence shown here is derived from an EMBL/GenBank/DDBJ whole genome shotgun (WGS) entry which is preliminary data.</text>
</comment>
<feature type="region of interest" description="Disordered" evidence="1">
    <location>
        <begin position="62"/>
        <end position="86"/>
    </location>
</feature>
<evidence type="ECO:0000256" key="2">
    <source>
        <dbReference type="SAM" id="Phobius"/>
    </source>
</evidence>
<proteinExistence type="predicted"/>
<evidence type="ECO:0000256" key="1">
    <source>
        <dbReference type="SAM" id="MobiDB-lite"/>
    </source>
</evidence>
<dbReference type="EMBL" id="CAJNDS010002352">
    <property type="protein sequence ID" value="CAE7445580.1"/>
    <property type="molecule type" value="Genomic_DNA"/>
</dbReference>
<sequence>MSASKLEKNVANLERRLRQEFQAELSAKLQPCLARLAALEQRLETELQNCGNTATMLRVDVEDSSPKPHPMLTEKPPQGAKGDTDDFEVDGPAEDAMDSAMDPVAFLETTWNLVLVAGHASVGWIDLAIAWLLLIASAGMQITFSVILLSPSFLGEPFDEAQVEVARKWRNSVAHDSKYMDLARTSLTARVCNNDGGLILSNAQAALVENINNFLGLDDGQIQAEGFRPGILLSMLCILLWCLYVGNEFRTIGLSLEAVGQIPRSAKTRYHDGRFKTMSYVRFWSYCGLRLLRAGIAAALLYAGVLWLGGTTSIEDLILNAVALGAILQVDEMVFSALMPKKLQLKIQDLEAIKVRYSRRRSQAESVLILLVMAGLLMWPWFSLLQPLGRTMEAVKRSYCDGNQDFVVALNEDMHLTVSFPTVPFGDVGGKTVSQLAVEDALFRDEGDPGKYLLMQTDIQRFEQARTTLMSEAAAEVRSWCQNFDQFFLPETPPPGFAGYYAPHWYSAAVGHDLPENSSCEDMAYLCDVDSGSLVRFVCGQTCCSRANRHSAWYKVKATGCPAGCLQEADENPAAACVDVPANATPWQAFWDLYPIAIENHTGQSLANNTVGTQIAEMVQTMKVEGCPALNTSRWGREVVMNLRWCEGFEPLFAPLARLCPESCGCANLADPSQAPPGCPSFCTPRCEDKTFPAIGPVSTCAEGAVLGWCFDAGFAALCRKSCTGC</sequence>
<evidence type="ECO:0000313" key="4">
    <source>
        <dbReference type="Proteomes" id="UP000604046"/>
    </source>
</evidence>
<keyword evidence="2" id="KW-0812">Transmembrane</keyword>
<feature type="transmembrane region" description="Helical" evidence="2">
    <location>
        <begin position="227"/>
        <end position="246"/>
    </location>
</feature>
<feature type="transmembrane region" description="Helical" evidence="2">
    <location>
        <begin position="364"/>
        <end position="382"/>
    </location>
</feature>
<dbReference type="AlphaFoldDB" id="A0A812RLK2"/>
<keyword evidence="2" id="KW-1133">Transmembrane helix</keyword>
<keyword evidence="2" id="KW-0472">Membrane</keyword>
<feature type="transmembrane region" description="Helical" evidence="2">
    <location>
        <begin position="317"/>
        <end position="338"/>
    </location>
</feature>
<keyword evidence="4" id="KW-1185">Reference proteome</keyword>
<gene>
    <name evidence="3" type="ORF">SNAT2548_LOCUS24264</name>
</gene>
<reference evidence="3" key="1">
    <citation type="submission" date="2021-02" db="EMBL/GenBank/DDBJ databases">
        <authorList>
            <person name="Dougan E. K."/>
            <person name="Rhodes N."/>
            <person name="Thang M."/>
            <person name="Chan C."/>
        </authorList>
    </citation>
    <scope>NUCLEOTIDE SEQUENCE</scope>
</reference>
<feature type="transmembrane region" description="Helical" evidence="2">
    <location>
        <begin position="283"/>
        <end position="305"/>
    </location>
</feature>
<protein>
    <submittedName>
        <fullName evidence="3">Uncharacterized protein</fullName>
    </submittedName>
</protein>
<dbReference type="Proteomes" id="UP000604046">
    <property type="component" value="Unassembled WGS sequence"/>
</dbReference>
<feature type="transmembrane region" description="Helical" evidence="2">
    <location>
        <begin position="128"/>
        <end position="149"/>
    </location>
</feature>
<organism evidence="3 4">
    <name type="scientific">Symbiodinium natans</name>
    <dbReference type="NCBI Taxonomy" id="878477"/>
    <lineage>
        <taxon>Eukaryota</taxon>
        <taxon>Sar</taxon>
        <taxon>Alveolata</taxon>
        <taxon>Dinophyceae</taxon>
        <taxon>Suessiales</taxon>
        <taxon>Symbiodiniaceae</taxon>
        <taxon>Symbiodinium</taxon>
    </lineage>
</organism>
<accession>A0A812RLK2</accession>
<dbReference type="OrthoDB" id="412035at2759"/>
<name>A0A812RLK2_9DINO</name>
<evidence type="ECO:0000313" key="3">
    <source>
        <dbReference type="EMBL" id="CAE7445580.1"/>
    </source>
</evidence>